<dbReference type="VEuPathDB" id="FungiDB:I303_06055"/>
<reference evidence="3" key="2">
    <citation type="submission" date="2013-07" db="EMBL/GenBank/DDBJ databases">
        <authorList>
            <consortium name="The Broad Institute Genome Sequencing Platform"/>
            <person name="Cuomo C."/>
            <person name="Litvintseva A."/>
            <person name="Chen Y."/>
            <person name="Heitman J."/>
            <person name="Sun S."/>
            <person name="Springer D."/>
            <person name="Dromer F."/>
            <person name="Young S.K."/>
            <person name="Zeng Q."/>
            <person name="Gargeya S."/>
            <person name="Fitzgerald M."/>
            <person name="Abouelleil A."/>
            <person name="Alvarado L."/>
            <person name="Berlin A.M."/>
            <person name="Chapman S.B."/>
            <person name="Dewar J."/>
            <person name="Goldberg J."/>
            <person name="Griggs A."/>
            <person name="Gujja S."/>
            <person name="Hansen M."/>
            <person name="Howarth C."/>
            <person name="Imamovic A."/>
            <person name="Larimer J."/>
            <person name="McCowan C."/>
            <person name="Murphy C."/>
            <person name="Pearson M."/>
            <person name="Priest M."/>
            <person name="Roberts A."/>
            <person name="Saif S."/>
            <person name="Shea T."/>
            <person name="Sykes S."/>
            <person name="Wortman J."/>
            <person name="Nusbaum C."/>
            <person name="Birren B."/>
        </authorList>
    </citation>
    <scope>NUCLEOTIDE SEQUENCE</scope>
    <source>
        <strain evidence="3">CBS 10117</strain>
    </source>
</reference>
<name>A0A1A6A140_9TREE</name>
<dbReference type="RefSeq" id="XP_018261615.1">
    <property type="nucleotide sequence ID" value="XM_018409342.1"/>
</dbReference>
<dbReference type="AlphaFoldDB" id="A0A1A6A140"/>
<accession>A0A1A6A140</accession>
<feature type="region of interest" description="Disordered" evidence="1">
    <location>
        <begin position="1"/>
        <end position="38"/>
    </location>
</feature>
<feature type="compositionally biased region" description="Low complexity" evidence="1">
    <location>
        <begin position="1"/>
        <end position="13"/>
    </location>
</feature>
<evidence type="ECO:0000313" key="4">
    <source>
        <dbReference type="Proteomes" id="UP000078595"/>
    </source>
</evidence>
<reference evidence="3" key="3">
    <citation type="submission" date="2024-02" db="EMBL/GenBank/DDBJ databases">
        <title>Comparative genomics of Cryptococcus and Kwoniella reveals pathogenesis evolution and contrasting modes of karyotype evolution via chromosome fusion or intercentromeric recombination.</title>
        <authorList>
            <person name="Coelho M.A."/>
            <person name="David-Palma M."/>
            <person name="Shea T."/>
            <person name="Bowers K."/>
            <person name="McGinley-Smith S."/>
            <person name="Mohammad A.W."/>
            <person name="Gnirke A."/>
            <person name="Yurkov A.M."/>
            <person name="Nowrousian M."/>
            <person name="Sun S."/>
            <person name="Cuomo C.A."/>
            <person name="Heitman J."/>
        </authorList>
    </citation>
    <scope>NUCLEOTIDE SEQUENCE</scope>
    <source>
        <strain evidence="3">CBS 10117</strain>
    </source>
</reference>
<protein>
    <submittedName>
        <fullName evidence="2">Uncharacterized protein</fullName>
    </submittedName>
</protein>
<proteinExistence type="predicted"/>
<dbReference type="EMBL" id="KI894033">
    <property type="protein sequence ID" value="OBR83773.1"/>
    <property type="molecule type" value="Genomic_DNA"/>
</dbReference>
<keyword evidence="4" id="KW-1185">Reference proteome</keyword>
<dbReference type="OrthoDB" id="10574025at2759"/>
<evidence type="ECO:0000256" key="1">
    <source>
        <dbReference type="SAM" id="MobiDB-lite"/>
    </source>
</evidence>
<reference evidence="2" key="1">
    <citation type="submission" date="2013-07" db="EMBL/GenBank/DDBJ databases">
        <title>The Genome Sequence of Cryptococcus dejecticola CBS10117.</title>
        <authorList>
            <consortium name="The Broad Institute Genome Sequencing Platform"/>
            <person name="Cuomo C."/>
            <person name="Litvintseva A."/>
            <person name="Chen Y."/>
            <person name="Heitman J."/>
            <person name="Sun S."/>
            <person name="Springer D."/>
            <person name="Dromer F."/>
            <person name="Young S.K."/>
            <person name="Zeng Q."/>
            <person name="Gargeya S."/>
            <person name="Fitzgerald M."/>
            <person name="Abouelleil A."/>
            <person name="Alvarado L."/>
            <person name="Berlin A.M."/>
            <person name="Chapman S.B."/>
            <person name="Dewar J."/>
            <person name="Goldberg J."/>
            <person name="Griggs A."/>
            <person name="Gujja S."/>
            <person name="Hansen M."/>
            <person name="Howarth C."/>
            <person name="Imamovic A."/>
            <person name="Larimer J."/>
            <person name="McCowan C."/>
            <person name="Murphy C."/>
            <person name="Pearson M."/>
            <person name="Priest M."/>
            <person name="Roberts A."/>
            <person name="Saif S."/>
            <person name="Shea T."/>
            <person name="Sykes S."/>
            <person name="Wortman J."/>
            <person name="Nusbaum C."/>
            <person name="Birren B."/>
        </authorList>
    </citation>
    <scope>NUCLEOTIDE SEQUENCE [LARGE SCALE GENOMIC DNA]</scope>
    <source>
        <strain evidence="2">CBS 10117</strain>
    </source>
</reference>
<dbReference type="GeneID" id="28969754"/>
<sequence length="162" mass="18379">MILPVSDSSPSSSYLTCENHHSPRSKRHRSYSPSPSHLSSYYTPSIKLKRRKLLKRLRQDHRQISSAYLFIGRLASPPFVFSSVGNLTKSNLNWIFTGNIDEGSYLAEEDLRRSTRPEGKVWELSIDDGLDPLSSIEREEEEKGISGTRRNLQADLIDLTSA</sequence>
<evidence type="ECO:0000313" key="3">
    <source>
        <dbReference type="EMBL" id="WWC63433.1"/>
    </source>
</evidence>
<dbReference type="EMBL" id="CP144536">
    <property type="protein sequence ID" value="WWC63433.1"/>
    <property type="molecule type" value="Genomic_DNA"/>
</dbReference>
<organism evidence="2">
    <name type="scientific">Kwoniella dejecticola CBS 10117</name>
    <dbReference type="NCBI Taxonomy" id="1296121"/>
    <lineage>
        <taxon>Eukaryota</taxon>
        <taxon>Fungi</taxon>
        <taxon>Dikarya</taxon>
        <taxon>Basidiomycota</taxon>
        <taxon>Agaricomycotina</taxon>
        <taxon>Tremellomycetes</taxon>
        <taxon>Tremellales</taxon>
        <taxon>Cryptococcaceae</taxon>
        <taxon>Kwoniella</taxon>
    </lineage>
</organism>
<gene>
    <name evidence="2" type="ORF">I303_06055</name>
    <name evidence="3" type="ORF">I303_106035</name>
</gene>
<dbReference type="Proteomes" id="UP000078595">
    <property type="component" value="Chromosome 7"/>
</dbReference>
<dbReference type="KEGG" id="kdj:28969754"/>
<evidence type="ECO:0000313" key="2">
    <source>
        <dbReference type="EMBL" id="OBR83773.1"/>
    </source>
</evidence>